<evidence type="ECO:0008006" key="3">
    <source>
        <dbReference type="Google" id="ProtNLM"/>
    </source>
</evidence>
<dbReference type="InterPro" id="IPR003745">
    <property type="entry name" value="DUF166"/>
</dbReference>
<comment type="caution">
    <text evidence="1">The sequence shown here is derived from an EMBL/GenBank/DDBJ whole genome shotgun (WGS) entry which is preliminary data.</text>
</comment>
<proteinExistence type="predicted"/>
<evidence type="ECO:0000313" key="1">
    <source>
        <dbReference type="EMBL" id="TYP56647.1"/>
    </source>
</evidence>
<protein>
    <recommendedName>
        <fullName evidence="3">Thymidylate synthase</fullName>
    </recommendedName>
</protein>
<dbReference type="Proteomes" id="UP000322294">
    <property type="component" value="Unassembled WGS sequence"/>
</dbReference>
<gene>
    <name evidence="1" type="ORF">LZ11_00926</name>
</gene>
<dbReference type="EMBL" id="VNHO01000008">
    <property type="protein sequence ID" value="TYP56647.1"/>
    <property type="molecule type" value="Genomic_DNA"/>
</dbReference>
<organism evidence="1 2">
    <name type="scientific">Thermosediminibacter litoriperuensis</name>
    <dbReference type="NCBI Taxonomy" id="291989"/>
    <lineage>
        <taxon>Bacteria</taxon>
        <taxon>Bacillati</taxon>
        <taxon>Bacillota</taxon>
        <taxon>Clostridia</taxon>
        <taxon>Thermosediminibacterales</taxon>
        <taxon>Thermosediminibacteraceae</taxon>
        <taxon>Thermosediminibacter</taxon>
    </lineage>
</organism>
<dbReference type="Pfam" id="PF02593">
    <property type="entry name" value="DUF166"/>
    <property type="match status" value="1"/>
</dbReference>
<name>A0A5S5AVT1_9FIRM</name>
<evidence type="ECO:0000313" key="2">
    <source>
        <dbReference type="Proteomes" id="UP000322294"/>
    </source>
</evidence>
<reference evidence="1 2" key="1">
    <citation type="submission" date="2019-07" db="EMBL/GenBank/DDBJ databases">
        <title>Genomic Encyclopedia of Type Strains, Phase I: the one thousand microbial genomes (KMG-I) project.</title>
        <authorList>
            <person name="Kyrpides N."/>
        </authorList>
    </citation>
    <scope>NUCLEOTIDE SEQUENCE [LARGE SCALE GENOMIC DNA]</scope>
    <source>
        <strain evidence="1 2">DSM 16647</strain>
    </source>
</reference>
<accession>A0A5S5AVT1</accession>
<keyword evidence="2" id="KW-1185">Reference proteome</keyword>
<dbReference type="RefSeq" id="WP_148866716.1">
    <property type="nucleotide sequence ID" value="NZ_VNHO01000008.1"/>
</dbReference>
<dbReference type="OrthoDB" id="1887429at2"/>
<dbReference type="AlphaFoldDB" id="A0A5S5AVT1"/>
<sequence length="273" mass="30077">MKEKFKILIASGADEPAAPGPFQVRYSGEYVHRRLLPHLTDYKRGKGVPDKKCLEYRKRFNLDNSKYIAGIILTPGILPQIVDEPEEFIPSEIPEHNILIAAGVHPDIMIELIEKAAGNGCRALIAPREDPSWIDSVLERKIRGLCAGLGIECVFPRPFCALQKSGFAFIDEFLETFGLGKPEYEITLNKNGIIEDVLVRYSAPCGATYYVAAGLIGMKKEEAVETANKLWHCYVCLASGKIDPDLGDSIMHIAAHINLAVAKKAVEKGSGRV</sequence>